<dbReference type="EMBL" id="SEYY01001077">
    <property type="protein sequence ID" value="KAB7505885.1"/>
    <property type="molecule type" value="Genomic_DNA"/>
</dbReference>
<dbReference type="AlphaFoldDB" id="A0A5N5TJ74"/>
<feature type="non-terminal residue" evidence="1">
    <location>
        <position position="1"/>
    </location>
</feature>
<accession>A0A5N5TJ74</accession>
<sequence length="123" mass="13853">EEFLQLKEKCSKCGQKTSKVTSTEGRDHSSLEWVMQIIPTLQNSVQDLQQSTDVVKALHDKQDVGTKLDLVIEDAKKQQKSLIKLTSLTEATSATIKTLSEEFKETSSRIYEAESSLIHLKNE</sequence>
<reference evidence="1 2" key="1">
    <citation type="journal article" date="2019" name="PLoS Biol.">
        <title>Sex chromosomes control vertical transmission of feminizing Wolbachia symbionts in an isopod.</title>
        <authorList>
            <person name="Becking T."/>
            <person name="Chebbi M.A."/>
            <person name="Giraud I."/>
            <person name="Moumen B."/>
            <person name="Laverre T."/>
            <person name="Caubet Y."/>
            <person name="Peccoud J."/>
            <person name="Gilbert C."/>
            <person name="Cordaux R."/>
        </authorList>
    </citation>
    <scope>NUCLEOTIDE SEQUENCE [LARGE SCALE GENOMIC DNA]</scope>
    <source>
        <strain evidence="1">ANa2</strain>
        <tissue evidence="1">Whole body excluding digestive tract and cuticle</tissue>
    </source>
</reference>
<evidence type="ECO:0000313" key="1">
    <source>
        <dbReference type="EMBL" id="KAB7505885.1"/>
    </source>
</evidence>
<dbReference type="OrthoDB" id="6379993at2759"/>
<feature type="non-terminal residue" evidence="1">
    <location>
        <position position="123"/>
    </location>
</feature>
<evidence type="ECO:0000313" key="2">
    <source>
        <dbReference type="Proteomes" id="UP000326759"/>
    </source>
</evidence>
<comment type="caution">
    <text evidence="1">The sequence shown here is derived from an EMBL/GenBank/DDBJ whole genome shotgun (WGS) entry which is preliminary data.</text>
</comment>
<proteinExistence type="predicted"/>
<protein>
    <submittedName>
        <fullName evidence="1">Uncharacterized protein</fullName>
    </submittedName>
</protein>
<dbReference type="Proteomes" id="UP000326759">
    <property type="component" value="Unassembled WGS sequence"/>
</dbReference>
<gene>
    <name evidence="1" type="ORF">Anas_06725</name>
</gene>
<keyword evidence="2" id="KW-1185">Reference proteome</keyword>
<name>A0A5N5TJ74_9CRUS</name>
<organism evidence="1 2">
    <name type="scientific">Armadillidium nasatum</name>
    <dbReference type="NCBI Taxonomy" id="96803"/>
    <lineage>
        <taxon>Eukaryota</taxon>
        <taxon>Metazoa</taxon>
        <taxon>Ecdysozoa</taxon>
        <taxon>Arthropoda</taxon>
        <taxon>Crustacea</taxon>
        <taxon>Multicrustacea</taxon>
        <taxon>Malacostraca</taxon>
        <taxon>Eumalacostraca</taxon>
        <taxon>Peracarida</taxon>
        <taxon>Isopoda</taxon>
        <taxon>Oniscidea</taxon>
        <taxon>Crinocheta</taxon>
        <taxon>Armadillidiidae</taxon>
        <taxon>Armadillidium</taxon>
    </lineage>
</organism>